<dbReference type="Gene3D" id="2.60.40.1930">
    <property type="match status" value="1"/>
</dbReference>
<dbReference type="OrthoDB" id="609485at2"/>
<feature type="signal peptide" evidence="1">
    <location>
        <begin position="1"/>
        <end position="21"/>
    </location>
</feature>
<dbReference type="STRING" id="1792845.BC343_21860"/>
<name>A0A1S9PJG1_9SPHI</name>
<dbReference type="RefSeq" id="WP_078346920.1">
    <property type="nucleotide sequence ID" value="NZ_MBTF01000003.1"/>
</dbReference>
<reference evidence="2 3" key="1">
    <citation type="submission" date="2016-07" db="EMBL/GenBank/DDBJ databases">
        <title>Genomic analysis of zinc-resistant bacterium Mucilaginibacter pedocola TBZ30.</title>
        <authorList>
            <person name="Huang J."/>
            <person name="Tang J."/>
        </authorList>
    </citation>
    <scope>NUCLEOTIDE SEQUENCE [LARGE SCALE GENOMIC DNA]</scope>
    <source>
        <strain evidence="2 3">TBZ30</strain>
    </source>
</reference>
<accession>A0A1S9PJG1</accession>
<feature type="chain" id="PRO_5012323231" description="Carboxypeptidase regulatory-like domain-containing protein" evidence="1">
    <location>
        <begin position="22"/>
        <end position="908"/>
    </location>
</feature>
<gene>
    <name evidence="2" type="ORF">BC343_21860</name>
</gene>
<evidence type="ECO:0000313" key="3">
    <source>
        <dbReference type="Proteomes" id="UP000189739"/>
    </source>
</evidence>
<dbReference type="SUPFAM" id="SSF56935">
    <property type="entry name" value="Porins"/>
    <property type="match status" value="1"/>
</dbReference>
<evidence type="ECO:0008006" key="4">
    <source>
        <dbReference type="Google" id="ProtNLM"/>
    </source>
</evidence>
<organism evidence="2 3">
    <name type="scientific">Mucilaginibacter pedocola</name>
    <dbReference type="NCBI Taxonomy" id="1792845"/>
    <lineage>
        <taxon>Bacteria</taxon>
        <taxon>Pseudomonadati</taxon>
        <taxon>Bacteroidota</taxon>
        <taxon>Sphingobacteriia</taxon>
        <taxon>Sphingobacteriales</taxon>
        <taxon>Sphingobacteriaceae</taxon>
        <taxon>Mucilaginibacter</taxon>
    </lineage>
</organism>
<keyword evidence="1" id="KW-0732">Signal</keyword>
<keyword evidence="3" id="KW-1185">Reference proteome</keyword>
<sequence>MNFKKSVLFLLSLIFFLPAFAQKDTVGLTTIVNKTTKLISTYPFEKVYMHFDKPYYSAGDTIWFKSYVTIDQHAPTVLSTIVYVDIYNAQDSAIRFLKLPVVNGVASGNIPLPPADFKQGNYHLRGYTAYMRNYDPEYFFNKNLIIGNPVDKDILTNVSFSSSAAAGLTRVVAQVAYKEPRESLPLLNKKISWTVVGANSEEIAKGKGSTDDNGFFKADFSGAPAALKGADLIAIIDLGNRKTVTSTFPLKTAASGKDIQFFPEGGELITGVRSRVAYKAINSAGLGIDVKGTITDNTGAVVAELKSQHLGMGVFALMPETGKTYKANIEYADGSKSVYDLPRIKASGINLSVFNNDPAELKIKLSANEPYLQLNKGKLYYIIAQNGGAVYFAGQTILTDASYSASILKAKFPTGVLQLTLLTDRGVALCERVTFIQRNDALNLSMASAAKAYNIRQKVRLNITAKNKTLPVAGSFSVSVVDETKVPFDENAETTILSSTLLTSDLKGYIEKPNYYFISKDADATDNLDILMLTQGYRRLSYRNVIADKVPQITVMPEQNGLEITGVLRNNTGMAIAKGYLKLQIPSRNFYAETTTDMVGNYRFSKLNFTDSAKVIINGRTNVNGKNLSVTANPESFAYPSKNNLAADEVPNIDSTFKPYLVNSLRQYNNMHQLKEVVIKAGPVKKVSHTDFSVLTGLPMMPDQQVSAAALRGCNNLYVCISGFILGTTVADNKLYFMKNYAAQDRKPIQIFVNGMPVDISYLNSVQVNNIESIEVFKNQGLSGIDDMYGTNGIVEINLKKEVKGTKISLAELQELMPPPYILKISPVGYAVNREFYAPKYDVPKPGTLGGDLRTTIYWSPKVATDKTTGATFVEFYNADGHGTYRATIEGMDAEGNLGRYVYRYTVK</sequence>
<dbReference type="AlphaFoldDB" id="A0A1S9PJG1"/>
<protein>
    <recommendedName>
        <fullName evidence="4">Carboxypeptidase regulatory-like domain-containing protein</fullName>
    </recommendedName>
</protein>
<dbReference type="EMBL" id="MBTF01000003">
    <property type="protein sequence ID" value="OOQ61092.1"/>
    <property type="molecule type" value="Genomic_DNA"/>
</dbReference>
<comment type="caution">
    <text evidence="2">The sequence shown here is derived from an EMBL/GenBank/DDBJ whole genome shotgun (WGS) entry which is preliminary data.</text>
</comment>
<dbReference type="Proteomes" id="UP000189739">
    <property type="component" value="Unassembled WGS sequence"/>
</dbReference>
<evidence type="ECO:0000313" key="2">
    <source>
        <dbReference type="EMBL" id="OOQ61092.1"/>
    </source>
</evidence>
<proteinExistence type="predicted"/>
<evidence type="ECO:0000256" key="1">
    <source>
        <dbReference type="SAM" id="SignalP"/>
    </source>
</evidence>